<dbReference type="Gene3D" id="3.40.1190.10">
    <property type="entry name" value="Mur-like, catalytic domain"/>
    <property type="match status" value="1"/>
</dbReference>
<dbReference type="EMBL" id="JACHYB010000001">
    <property type="protein sequence ID" value="MBB3187409.1"/>
    <property type="molecule type" value="Genomic_DNA"/>
</dbReference>
<evidence type="ECO:0000313" key="15">
    <source>
        <dbReference type="EMBL" id="MBB3187409.1"/>
    </source>
</evidence>
<reference evidence="15 16" key="1">
    <citation type="submission" date="2020-08" db="EMBL/GenBank/DDBJ databases">
        <title>Genomic Encyclopedia of Type Strains, Phase IV (KMG-IV): sequencing the most valuable type-strain genomes for metagenomic binning, comparative biology and taxonomic classification.</title>
        <authorList>
            <person name="Goeker M."/>
        </authorList>
    </citation>
    <scope>NUCLEOTIDE SEQUENCE [LARGE SCALE GENOMIC DNA]</scope>
    <source>
        <strain evidence="15 16">DSM 27471</strain>
    </source>
</reference>
<dbReference type="InterPro" id="IPR051046">
    <property type="entry name" value="MurCDEF_CellWall_CoF430Synth"/>
</dbReference>
<dbReference type="GO" id="GO:0047480">
    <property type="term" value="F:UDP-N-acetylmuramoyl-tripeptide-D-alanyl-D-alanine ligase activity"/>
    <property type="evidence" value="ECO:0007669"/>
    <property type="project" value="UniProtKB-UniRule"/>
</dbReference>
<dbReference type="InterPro" id="IPR004101">
    <property type="entry name" value="Mur_ligase_C"/>
</dbReference>
<dbReference type="InterPro" id="IPR000713">
    <property type="entry name" value="Mur_ligase_N"/>
</dbReference>
<feature type="domain" description="Mur ligase central" evidence="14">
    <location>
        <begin position="95"/>
        <end position="282"/>
    </location>
</feature>
<proteinExistence type="inferred from homology"/>
<keyword evidence="8 10" id="KW-0131">Cell cycle</keyword>
<dbReference type="Pfam" id="PF02875">
    <property type="entry name" value="Mur_ligase_C"/>
    <property type="match status" value="1"/>
</dbReference>
<keyword evidence="2 10" id="KW-0436">Ligase</keyword>
<evidence type="ECO:0000256" key="4">
    <source>
        <dbReference type="ARBA" id="ARBA00022741"/>
    </source>
</evidence>
<organism evidence="15 16">
    <name type="scientific">Microbacter margulisiae</name>
    <dbReference type="NCBI Taxonomy" id="1350067"/>
    <lineage>
        <taxon>Bacteria</taxon>
        <taxon>Pseudomonadati</taxon>
        <taxon>Bacteroidota</taxon>
        <taxon>Bacteroidia</taxon>
        <taxon>Bacteroidales</taxon>
        <taxon>Porphyromonadaceae</taxon>
        <taxon>Microbacter</taxon>
    </lineage>
</organism>
<dbReference type="RefSeq" id="WP_183413167.1">
    <property type="nucleotide sequence ID" value="NZ_JACHYB010000001.1"/>
</dbReference>
<comment type="pathway">
    <text evidence="10 11">Cell wall biogenesis; peptidoglycan biosynthesis.</text>
</comment>
<sequence>MPVESLYEIFTSCSEVTIDSRRCKEGALFFAIKGDSFDGNQFALKALENGCKYAVIDNPDYAIDGRFIVVDNALRQLQQLAHYHRLLLNIPVIAITGTNGKTTTKELIAAVLNKQFNTLFTQGNLNNHIGVPLTLLQLKLTHQMAVIEMGANHPGEIRTLAEIAAPDFGVITNIGKAHLEGFGSFEGVIRTKGELYDYIRAHKGSLFVHTDNPILMGLADKEHIIGYSTQSDTSALIQAEATGDSPFLSITWKKRDANAIHEINMHLIGNYNTENVAAAICIGTFFGISPSHIREALEAYEPTNHRSQFMETPHNRLIIDTYNANPSSMKASISNFQQIDGSPKGVILADMLELGDYAATEHQAIVEMLKEAQFDKVLLVGEQFSRTNSPFDRFPSTDALMEYLEKHPLQGFSLLVKGSHGMHLEKCLPGL</sequence>
<dbReference type="GO" id="GO:0005737">
    <property type="term" value="C:cytoplasm"/>
    <property type="evidence" value="ECO:0007669"/>
    <property type="project" value="UniProtKB-SubCell"/>
</dbReference>
<dbReference type="GO" id="GO:0071555">
    <property type="term" value="P:cell wall organization"/>
    <property type="evidence" value="ECO:0007669"/>
    <property type="project" value="UniProtKB-KW"/>
</dbReference>
<evidence type="ECO:0000256" key="3">
    <source>
        <dbReference type="ARBA" id="ARBA00022618"/>
    </source>
</evidence>
<dbReference type="EC" id="6.3.2.10" evidence="10 11"/>
<dbReference type="SUPFAM" id="SSF63418">
    <property type="entry name" value="MurE/MurF N-terminal domain"/>
    <property type="match status" value="1"/>
</dbReference>
<comment type="caution">
    <text evidence="15">The sequence shown here is derived from an EMBL/GenBank/DDBJ whole genome shotgun (WGS) entry which is preliminary data.</text>
</comment>
<dbReference type="SUPFAM" id="SSF53623">
    <property type="entry name" value="MurD-like peptide ligases, catalytic domain"/>
    <property type="match status" value="1"/>
</dbReference>
<dbReference type="Gene3D" id="3.90.190.20">
    <property type="entry name" value="Mur ligase, C-terminal domain"/>
    <property type="match status" value="1"/>
</dbReference>
<feature type="domain" description="Mur ligase N-terminal catalytic" evidence="12">
    <location>
        <begin position="15"/>
        <end position="77"/>
    </location>
</feature>
<dbReference type="HAMAP" id="MF_02019">
    <property type="entry name" value="MurF"/>
    <property type="match status" value="1"/>
</dbReference>
<dbReference type="GO" id="GO:0009252">
    <property type="term" value="P:peptidoglycan biosynthetic process"/>
    <property type="evidence" value="ECO:0007669"/>
    <property type="project" value="UniProtKB-UniRule"/>
</dbReference>
<dbReference type="GO" id="GO:0008360">
    <property type="term" value="P:regulation of cell shape"/>
    <property type="evidence" value="ECO:0007669"/>
    <property type="project" value="UniProtKB-KW"/>
</dbReference>
<feature type="domain" description="Mur ligase C-terminal" evidence="13">
    <location>
        <begin position="305"/>
        <end position="388"/>
    </location>
</feature>
<evidence type="ECO:0000256" key="2">
    <source>
        <dbReference type="ARBA" id="ARBA00022598"/>
    </source>
</evidence>
<name>A0A7W5DQV5_9PORP</name>
<evidence type="ECO:0000256" key="1">
    <source>
        <dbReference type="ARBA" id="ARBA00022490"/>
    </source>
</evidence>
<evidence type="ECO:0000256" key="11">
    <source>
        <dbReference type="RuleBase" id="RU004136"/>
    </source>
</evidence>
<dbReference type="SUPFAM" id="SSF53244">
    <property type="entry name" value="MurD-like peptide ligases, peptide-binding domain"/>
    <property type="match status" value="1"/>
</dbReference>
<dbReference type="InterPro" id="IPR036615">
    <property type="entry name" value="Mur_ligase_C_dom_sf"/>
</dbReference>
<dbReference type="InterPro" id="IPR035911">
    <property type="entry name" value="MurE/MurF_N"/>
</dbReference>
<gene>
    <name evidence="10" type="primary">murF</name>
    <name evidence="15" type="ORF">FHX64_001572</name>
</gene>
<dbReference type="PANTHER" id="PTHR43024">
    <property type="entry name" value="UDP-N-ACETYLMURAMOYL-TRIPEPTIDE--D-ALANYL-D-ALANINE LIGASE"/>
    <property type="match status" value="1"/>
</dbReference>
<comment type="function">
    <text evidence="10 11">Involved in cell wall formation. Catalyzes the final step in the synthesis of UDP-N-acetylmuramoyl-pentapeptide, the precursor of murein.</text>
</comment>
<evidence type="ECO:0000256" key="7">
    <source>
        <dbReference type="ARBA" id="ARBA00022984"/>
    </source>
</evidence>
<dbReference type="UniPathway" id="UPA00219"/>
<evidence type="ECO:0000256" key="5">
    <source>
        <dbReference type="ARBA" id="ARBA00022840"/>
    </source>
</evidence>
<evidence type="ECO:0000259" key="12">
    <source>
        <dbReference type="Pfam" id="PF01225"/>
    </source>
</evidence>
<dbReference type="NCBIfam" id="TIGR01143">
    <property type="entry name" value="murF"/>
    <property type="match status" value="1"/>
</dbReference>
<evidence type="ECO:0000259" key="14">
    <source>
        <dbReference type="Pfam" id="PF08245"/>
    </source>
</evidence>
<dbReference type="AlphaFoldDB" id="A0A7W5DQV5"/>
<dbReference type="InterPro" id="IPR013221">
    <property type="entry name" value="Mur_ligase_cen"/>
</dbReference>
<protein>
    <recommendedName>
        <fullName evidence="10 11">UDP-N-acetylmuramoyl-tripeptide--D-alanyl-D-alanine ligase</fullName>
        <ecNumber evidence="10 11">6.3.2.10</ecNumber>
    </recommendedName>
    <alternativeName>
        <fullName evidence="10">D-alanyl-D-alanine-adding enzyme</fullName>
    </alternativeName>
</protein>
<dbReference type="InterPro" id="IPR036565">
    <property type="entry name" value="Mur-like_cat_sf"/>
</dbReference>
<keyword evidence="5 10" id="KW-0067">ATP-binding</keyword>
<keyword evidence="3 10" id="KW-0132">Cell division</keyword>
<keyword evidence="16" id="KW-1185">Reference proteome</keyword>
<dbReference type="Pfam" id="PF01225">
    <property type="entry name" value="Mur_ligase"/>
    <property type="match status" value="1"/>
</dbReference>
<keyword evidence="1 10" id="KW-0963">Cytoplasm</keyword>
<keyword evidence="6 10" id="KW-0133">Cell shape</keyword>
<dbReference type="Pfam" id="PF08245">
    <property type="entry name" value="Mur_ligase_M"/>
    <property type="match status" value="1"/>
</dbReference>
<dbReference type="Gene3D" id="3.40.1390.10">
    <property type="entry name" value="MurE/MurF, N-terminal domain"/>
    <property type="match status" value="1"/>
</dbReference>
<evidence type="ECO:0000256" key="10">
    <source>
        <dbReference type="HAMAP-Rule" id="MF_02019"/>
    </source>
</evidence>
<dbReference type="GO" id="GO:0005524">
    <property type="term" value="F:ATP binding"/>
    <property type="evidence" value="ECO:0007669"/>
    <property type="project" value="UniProtKB-UniRule"/>
</dbReference>
<feature type="binding site" evidence="10">
    <location>
        <begin position="97"/>
        <end position="103"/>
    </location>
    <ligand>
        <name>ATP</name>
        <dbReference type="ChEBI" id="CHEBI:30616"/>
    </ligand>
</feature>
<dbReference type="InterPro" id="IPR005863">
    <property type="entry name" value="UDP-N-AcMur_synth"/>
</dbReference>
<keyword evidence="7 10" id="KW-0573">Peptidoglycan synthesis</keyword>
<evidence type="ECO:0000256" key="8">
    <source>
        <dbReference type="ARBA" id="ARBA00023306"/>
    </source>
</evidence>
<evidence type="ECO:0000259" key="13">
    <source>
        <dbReference type="Pfam" id="PF02875"/>
    </source>
</evidence>
<dbReference type="Proteomes" id="UP000544222">
    <property type="component" value="Unassembled WGS sequence"/>
</dbReference>
<accession>A0A7W5DQV5</accession>
<comment type="similarity">
    <text evidence="10">Belongs to the MurCDEF family. MurF subfamily.</text>
</comment>
<evidence type="ECO:0000256" key="9">
    <source>
        <dbReference type="ARBA" id="ARBA00023316"/>
    </source>
</evidence>
<keyword evidence="4 10" id="KW-0547">Nucleotide-binding</keyword>
<evidence type="ECO:0000256" key="6">
    <source>
        <dbReference type="ARBA" id="ARBA00022960"/>
    </source>
</evidence>
<dbReference type="PANTHER" id="PTHR43024:SF1">
    <property type="entry name" value="UDP-N-ACETYLMURAMOYL-TRIPEPTIDE--D-ALANYL-D-ALANINE LIGASE"/>
    <property type="match status" value="1"/>
</dbReference>
<comment type="catalytic activity">
    <reaction evidence="10 11">
        <text>D-alanyl-D-alanine + UDP-N-acetyl-alpha-D-muramoyl-L-alanyl-gamma-D-glutamyl-meso-2,6-diaminopimelate + ATP = UDP-N-acetyl-alpha-D-muramoyl-L-alanyl-gamma-D-glutamyl-meso-2,6-diaminopimeloyl-D-alanyl-D-alanine + ADP + phosphate + H(+)</text>
        <dbReference type="Rhea" id="RHEA:28374"/>
        <dbReference type="ChEBI" id="CHEBI:15378"/>
        <dbReference type="ChEBI" id="CHEBI:30616"/>
        <dbReference type="ChEBI" id="CHEBI:43474"/>
        <dbReference type="ChEBI" id="CHEBI:57822"/>
        <dbReference type="ChEBI" id="CHEBI:61386"/>
        <dbReference type="ChEBI" id="CHEBI:83905"/>
        <dbReference type="ChEBI" id="CHEBI:456216"/>
        <dbReference type="EC" id="6.3.2.10"/>
    </reaction>
</comment>
<evidence type="ECO:0000313" key="16">
    <source>
        <dbReference type="Proteomes" id="UP000544222"/>
    </source>
</evidence>
<comment type="subcellular location">
    <subcellularLocation>
        <location evidence="10 11">Cytoplasm</location>
    </subcellularLocation>
</comment>
<dbReference type="GO" id="GO:0051301">
    <property type="term" value="P:cell division"/>
    <property type="evidence" value="ECO:0007669"/>
    <property type="project" value="UniProtKB-KW"/>
</dbReference>
<keyword evidence="9 10" id="KW-0961">Cell wall biogenesis/degradation</keyword>